<feature type="transmembrane region" description="Helical" evidence="1">
    <location>
        <begin position="155"/>
        <end position="178"/>
    </location>
</feature>
<feature type="transmembrane region" description="Helical" evidence="1">
    <location>
        <begin position="88"/>
        <end position="113"/>
    </location>
</feature>
<accession>A0A9C9JZ74</accession>
<evidence type="ECO:0000256" key="1">
    <source>
        <dbReference type="SAM" id="Phobius"/>
    </source>
</evidence>
<proteinExistence type="predicted"/>
<keyword evidence="1" id="KW-0472">Membrane</keyword>
<keyword evidence="1" id="KW-0812">Transmembrane</keyword>
<protein>
    <submittedName>
        <fullName evidence="2">Uncharacterized protein</fullName>
    </submittedName>
</protein>
<sequence>MAARNRVIIHSVINIIFAVLFGAILFRLCLGMTVPDAAVYLKTVGFILQPVFLLRNLSDDLIFIILYLTLWIYALLRQSVAENRPGGLIFYLRTIFWAAAAAIPFFIFGIQYFSLLRFNSAINSQVLRIIPFLSLFILFFLLARFHFRQRFTSALIWTINSVTAAIFLITLADLLPMIKTQPFFDVLHYRISLINDFMYRFPAPAFLLFIGVGFFLCFIIKRYFILSGKNVGSLKNLFFSASLFLLLFSFLFILMNDYQRYEKFDYSAGINTIYLTKYQNRQSIWFDNRAIRFRSGDFKMSYPFGDFELPDTLRAHAGQIAEMGLIEGLSYYKLRRILKIARYGPRDSTLFNLLGDLIDEEKYVIPSFLKKTLAGIKTRYTENADIDLNGWIEFNDRPFEDIDVCFSRHIEAERVYSEPVWKGKTDNNGKFSFNCYNGVKQKNSYFLVSFMFPDTFIGYAIEYLKVCNPFHHFSDAGSYILDTARIEVKKRKGSRNFITANIYPDAPLDSFELWFPAIEQTTGAGITAHIIQGGKIVVDRISLVGSAGQVDTEELKHRILKKTKKWRFFGTPDRCPIEIYLNADKGW</sequence>
<dbReference type="Proteomes" id="UP000885826">
    <property type="component" value="Unassembled WGS sequence"/>
</dbReference>
<feature type="transmembrane region" description="Helical" evidence="1">
    <location>
        <begin position="12"/>
        <end position="41"/>
    </location>
</feature>
<feature type="transmembrane region" description="Helical" evidence="1">
    <location>
        <begin position="198"/>
        <end position="224"/>
    </location>
</feature>
<organism evidence="2 3">
    <name type="scientific">candidate division WOR-3 bacterium</name>
    <dbReference type="NCBI Taxonomy" id="2052148"/>
    <lineage>
        <taxon>Bacteria</taxon>
        <taxon>Bacteria division WOR-3</taxon>
    </lineage>
</organism>
<dbReference type="EMBL" id="DRIG01000007">
    <property type="protein sequence ID" value="HEC77606.1"/>
    <property type="molecule type" value="Genomic_DNA"/>
</dbReference>
<gene>
    <name evidence="2" type="ORF">ENI34_00500</name>
</gene>
<keyword evidence="1" id="KW-1133">Transmembrane helix</keyword>
<reference evidence="2" key="1">
    <citation type="journal article" date="2020" name="mSystems">
        <title>Genome- and Community-Level Interaction Insights into Carbon Utilization and Element Cycling Functions of Hydrothermarchaeota in Hydrothermal Sediment.</title>
        <authorList>
            <person name="Zhou Z."/>
            <person name="Liu Y."/>
            <person name="Xu W."/>
            <person name="Pan J."/>
            <person name="Luo Z.H."/>
            <person name="Li M."/>
        </authorList>
    </citation>
    <scope>NUCLEOTIDE SEQUENCE</scope>
    <source>
        <strain evidence="2">HyVt-388</strain>
    </source>
</reference>
<evidence type="ECO:0000313" key="3">
    <source>
        <dbReference type="Proteomes" id="UP000885826"/>
    </source>
</evidence>
<feature type="transmembrane region" description="Helical" evidence="1">
    <location>
        <begin position="61"/>
        <end position="76"/>
    </location>
</feature>
<feature type="transmembrane region" description="Helical" evidence="1">
    <location>
        <begin position="236"/>
        <end position="255"/>
    </location>
</feature>
<name>A0A9C9JZ74_UNCW3</name>
<feature type="transmembrane region" description="Helical" evidence="1">
    <location>
        <begin position="125"/>
        <end position="143"/>
    </location>
</feature>
<dbReference type="AlphaFoldDB" id="A0A9C9JZ74"/>
<comment type="caution">
    <text evidence="2">The sequence shown here is derived from an EMBL/GenBank/DDBJ whole genome shotgun (WGS) entry which is preliminary data.</text>
</comment>
<evidence type="ECO:0000313" key="2">
    <source>
        <dbReference type="EMBL" id="HEC77606.1"/>
    </source>
</evidence>